<evidence type="ECO:0000313" key="3">
    <source>
        <dbReference type="Proteomes" id="UP000065261"/>
    </source>
</evidence>
<dbReference type="RefSeq" id="WP_058373890.1">
    <property type="nucleotide sequence ID" value="NZ_CP011034.1"/>
</dbReference>
<dbReference type="SUPFAM" id="SSF56349">
    <property type="entry name" value="DNA breaking-rejoining enzymes"/>
    <property type="match status" value="1"/>
</dbReference>
<dbReference type="KEGG" id="ptn:PTRA_a2662"/>
<protein>
    <submittedName>
        <fullName evidence="2">Uncharacterized protein</fullName>
    </submittedName>
</protein>
<gene>
    <name evidence="2" type="ORF">PTRA_a2662</name>
</gene>
<dbReference type="InterPro" id="IPR013762">
    <property type="entry name" value="Integrase-like_cat_sf"/>
</dbReference>
<dbReference type="InterPro" id="IPR011010">
    <property type="entry name" value="DNA_brk_join_enz"/>
</dbReference>
<sequence>MYKNETQEIVIEAPNESRFDIGKKQWEMLSLLTEKYEKMDISSITSSKFEDKTWLIPTEDSFSKPFIFESLYKHQSALPLIVLLKIFIVYCMKVLNYSHGTVYGKVTYLITSFCPQLLGLPNPILSAEKNAPWVSLAELGVHDLYLMITNKSIDKVSDNYTSALSTLEKAQKFEDLQIFLSGFLTPWTHEGVTSQTWTNSCNTIENKVVSNRKPYSSFSEETISGIVKSASKLYQGISVSPEHGIELSNEDKSLPIVAFLTLIKRLRLKYFKGRNYTNLNTFFTRDECFQKLLYKEQNFLVELNHKQEDHLRESEFDWYDKSINAEWFTELFSIAQSGALWVVLLSTGLRNVDLRNLKTDCLKYSKQYKIWFLECQVKKTRNTIYIPIGEPCIQAIKLLKLLNYSKDSNFLVQNRLFSFAHGPHNNNDNLCRVGNTINRRLSAFAKRFNIKLETISEEDEEGTCHCIRATLAGYIGTNSTLSVSV</sequence>
<organism evidence="2">
    <name type="scientific">Pseudoalteromonas translucida KMM 520</name>
    <dbReference type="NCBI Taxonomy" id="1315283"/>
    <lineage>
        <taxon>Bacteria</taxon>
        <taxon>Pseudomonadati</taxon>
        <taxon>Pseudomonadota</taxon>
        <taxon>Gammaproteobacteria</taxon>
        <taxon>Alteromonadales</taxon>
        <taxon>Pseudoalteromonadaceae</taxon>
        <taxon>Pseudoalteromonas</taxon>
    </lineage>
</organism>
<dbReference type="Proteomes" id="UP000065261">
    <property type="component" value="Chromosome I"/>
</dbReference>
<dbReference type="GO" id="GO:0003677">
    <property type="term" value="F:DNA binding"/>
    <property type="evidence" value="ECO:0007669"/>
    <property type="project" value="InterPro"/>
</dbReference>
<accession>A0A0U2X4J9</accession>
<dbReference type="EMBL" id="CP011034">
    <property type="protein sequence ID" value="ALS33730.1"/>
    <property type="molecule type" value="Genomic_DNA"/>
</dbReference>
<evidence type="ECO:0000256" key="1">
    <source>
        <dbReference type="ARBA" id="ARBA00023172"/>
    </source>
</evidence>
<keyword evidence="1" id="KW-0233">DNA recombination</keyword>
<dbReference type="AlphaFoldDB" id="A0A0U2X4J9"/>
<evidence type="ECO:0000313" key="2">
    <source>
        <dbReference type="EMBL" id="ALS33730.1"/>
    </source>
</evidence>
<dbReference type="PATRIC" id="fig|1315283.4.peg.2321"/>
<dbReference type="GO" id="GO:0015074">
    <property type="term" value="P:DNA integration"/>
    <property type="evidence" value="ECO:0007669"/>
    <property type="project" value="InterPro"/>
</dbReference>
<dbReference type="GO" id="GO:0006310">
    <property type="term" value="P:DNA recombination"/>
    <property type="evidence" value="ECO:0007669"/>
    <property type="project" value="UniProtKB-KW"/>
</dbReference>
<reference evidence="2 3" key="1">
    <citation type="submission" date="2015-03" db="EMBL/GenBank/DDBJ databases">
        <authorList>
            <person name="Murphy D."/>
        </authorList>
    </citation>
    <scope>NUCLEOTIDE SEQUENCE [LARGE SCALE GENOMIC DNA]</scope>
    <source>
        <strain evidence="2 3">KMM 520</strain>
    </source>
</reference>
<name>A0A0U2X4J9_9GAMM</name>
<dbReference type="OrthoDB" id="6319745at2"/>
<dbReference type="Gene3D" id="1.10.443.10">
    <property type="entry name" value="Intergrase catalytic core"/>
    <property type="match status" value="1"/>
</dbReference>
<proteinExistence type="predicted"/>